<dbReference type="Pfam" id="PF18962">
    <property type="entry name" value="Por_Secre_tail"/>
    <property type="match status" value="1"/>
</dbReference>
<dbReference type="KEGG" id="mro:MROS_2646"/>
<dbReference type="Proteomes" id="UP000009011">
    <property type="component" value="Chromosome"/>
</dbReference>
<dbReference type="RefSeq" id="WP_014857306.1">
    <property type="nucleotide sequence ID" value="NC_018178.1"/>
</dbReference>
<accession>I7A7N3</accession>
<dbReference type="OrthoDB" id="862563at2"/>
<dbReference type="HOGENOM" id="CLU_1233828_0_0_10"/>
<dbReference type="AlphaFoldDB" id="I7A7N3"/>
<protein>
    <recommendedName>
        <fullName evidence="1">Secretion system C-terminal sorting domain-containing protein</fullName>
    </recommendedName>
</protein>
<evidence type="ECO:0000313" key="2">
    <source>
        <dbReference type="EMBL" id="AFN75876.1"/>
    </source>
</evidence>
<gene>
    <name evidence="2" type="ordered locus">MROS_2646</name>
</gene>
<keyword evidence="3" id="KW-1185">Reference proteome</keyword>
<reference evidence="2 3" key="1">
    <citation type="journal article" date="2013" name="PLoS ONE">
        <title>Genomic analysis of Melioribacter roseus, facultatively anaerobic organotrophic bacterium representing a novel deep lineage within Bacteriodetes/Chlorobi group.</title>
        <authorList>
            <person name="Kadnikov V.V."/>
            <person name="Mardanov A.V."/>
            <person name="Podosokorskaya O.A."/>
            <person name="Gavrilov S.N."/>
            <person name="Kublanov I.V."/>
            <person name="Beletsky A.V."/>
            <person name="Bonch-Osmolovskaya E.A."/>
            <person name="Ravin N.V."/>
        </authorList>
    </citation>
    <scope>NUCLEOTIDE SEQUENCE [LARGE SCALE GENOMIC DNA]</scope>
    <source>
        <strain evidence="3">JCM 17771 / P3M-2</strain>
    </source>
</reference>
<dbReference type="InterPro" id="IPR026444">
    <property type="entry name" value="Secre_tail"/>
</dbReference>
<proteinExistence type="predicted"/>
<name>I7A7N3_MELRP</name>
<organism evidence="2 3">
    <name type="scientific">Melioribacter roseus (strain DSM 23840 / JCM 17771 / VKM B-2668 / P3M-2)</name>
    <dbReference type="NCBI Taxonomy" id="1191523"/>
    <lineage>
        <taxon>Bacteria</taxon>
        <taxon>Pseudomonadati</taxon>
        <taxon>Ignavibacteriota</taxon>
        <taxon>Ignavibacteria</taxon>
        <taxon>Ignavibacteriales</taxon>
        <taxon>Melioribacteraceae</taxon>
        <taxon>Melioribacter</taxon>
    </lineage>
</organism>
<evidence type="ECO:0000259" key="1">
    <source>
        <dbReference type="Pfam" id="PF18962"/>
    </source>
</evidence>
<evidence type="ECO:0000313" key="3">
    <source>
        <dbReference type="Proteomes" id="UP000009011"/>
    </source>
</evidence>
<dbReference type="NCBIfam" id="TIGR04183">
    <property type="entry name" value="Por_Secre_tail"/>
    <property type="match status" value="1"/>
</dbReference>
<dbReference type="EMBL" id="CP003557">
    <property type="protein sequence ID" value="AFN75876.1"/>
    <property type="molecule type" value="Genomic_DNA"/>
</dbReference>
<sequence>MPEADTIKLVSGCTPPNVIFKLRRGNLSDTIKVIAGFNTMIFYDESENPVMQNETVGFICNSKNEDDLYELHFRSLYDGQNFPEIAPLDSLYENYLIGLFDVMLKVKRNDVYIDSLSQLFLGISLGLGVEDEPGKIPDNFEILSVYPNPFNLSTKIIYELNRRAYVKIGVYNLLGELVELIEQNYKLPGRYELIYQAGALASGVYYIVFTASERVYSKKIALIK</sequence>
<dbReference type="eggNOG" id="COG3867">
    <property type="taxonomic scope" value="Bacteria"/>
</dbReference>
<feature type="domain" description="Secretion system C-terminal sorting" evidence="1">
    <location>
        <begin position="145"/>
        <end position="220"/>
    </location>
</feature>
<dbReference type="STRING" id="1191523.MROS_2646"/>